<evidence type="ECO:0000313" key="1">
    <source>
        <dbReference type="EMBL" id="CAA9454109.1"/>
    </source>
</evidence>
<proteinExistence type="predicted"/>
<gene>
    <name evidence="1" type="ORF">AVDCRST_MAG14-1332</name>
</gene>
<reference evidence="1" key="1">
    <citation type="submission" date="2020-02" db="EMBL/GenBank/DDBJ databases">
        <authorList>
            <person name="Meier V. D."/>
        </authorList>
    </citation>
    <scope>NUCLEOTIDE SEQUENCE</scope>
    <source>
        <strain evidence="1">AVDCRST_MAG14</strain>
    </source>
</reference>
<dbReference type="AlphaFoldDB" id="A0A6J4QUS8"/>
<name>A0A6J4QUS8_9ACTN</name>
<accession>A0A6J4QUS8</accession>
<sequence length="76" mass="8570">MVAASGCPAFEYTNFMERPEIRRRAMRIKTSTTITPSGKVKVRTTTKAAPMLPAMRTSSTFSLVPGAPKRRRRKKR</sequence>
<dbReference type="EMBL" id="CADCVG010000055">
    <property type="protein sequence ID" value="CAA9454109.1"/>
    <property type="molecule type" value="Genomic_DNA"/>
</dbReference>
<organism evidence="1">
    <name type="scientific">uncultured Rubrobacteraceae bacterium</name>
    <dbReference type="NCBI Taxonomy" id="349277"/>
    <lineage>
        <taxon>Bacteria</taxon>
        <taxon>Bacillati</taxon>
        <taxon>Actinomycetota</taxon>
        <taxon>Rubrobacteria</taxon>
        <taxon>Rubrobacterales</taxon>
        <taxon>Rubrobacteraceae</taxon>
        <taxon>environmental samples</taxon>
    </lineage>
</organism>
<protein>
    <submittedName>
        <fullName evidence="1">Uncharacterized protein</fullName>
    </submittedName>
</protein>